<dbReference type="OMA" id="SMDATHF"/>
<dbReference type="InterPro" id="IPR001357">
    <property type="entry name" value="BRCT_dom"/>
</dbReference>
<feature type="compositionally biased region" description="Basic and acidic residues" evidence="4">
    <location>
        <begin position="289"/>
        <end position="303"/>
    </location>
</feature>
<feature type="domain" description="BRCT" evidence="5">
    <location>
        <begin position="847"/>
        <end position="911"/>
    </location>
</feature>
<dbReference type="eggNOG" id="KOG2043">
    <property type="taxonomic scope" value="Eukaryota"/>
</dbReference>
<evidence type="ECO:0000313" key="7">
    <source>
        <dbReference type="Proteomes" id="UP000026915"/>
    </source>
</evidence>
<dbReference type="PANTHER" id="PTHR23196">
    <property type="entry name" value="PAX TRANSCRIPTION ACTIVATION DOMAIN INTERACTING PROTEIN"/>
    <property type="match status" value="1"/>
</dbReference>
<dbReference type="Pfam" id="PF16589">
    <property type="entry name" value="BRCT_2"/>
    <property type="match status" value="1"/>
</dbReference>
<dbReference type="Gramene" id="EOX94919">
    <property type="protein sequence ID" value="EOX94919"/>
    <property type="gene ID" value="TCM_004518"/>
</dbReference>
<evidence type="ECO:0000256" key="1">
    <source>
        <dbReference type="ARBA" id="ARBA00004123"/>
    </source>
</evidence>
<dbReference type="GO" id="GO:0005634">
    <property type="term" value="C:nucleus"/>
    <property type="evidence" value="ECO:0007669"/>
    <property type="project" value="UniProtKB-SubCell"/>
</dbReference>
<comment type="subcellular location">
    <subcellularLocation>
        <location evidence="1">Nucleus</location>
    </subcellularLocation>
</comment>
<sequence length="1052" mass="118117">MADYHKLTDTLLFESQSPSGSRLNEDGYGELQNTSVFDDTIVLDSPLNENQTQLENVCFDTEVVDDDDLGNMEDVKAGQLLCEFDMEVVLDSEDEGVRKTKSESFVDGKITGRLEEKEVDLPKRERQTQSLDADAVDKQFGAGKKGFSVNTDRSHGKKDVTRLSVCDHETGRLESVCSQEPEESSQANALCFVDNFLTFNDADMCQRVEERTGARKKSPLVSTAKGTQRLARIINRGSPVKEMVTFEWFESDQHGETDSFSRRMTASSEFGDFRQRTDKRHQNLHSKKERGLSNDHEEKKESVNLDKDIRCPSHSHSSFMEQGSKVSTKIEQESERNLINGSVKELDNLMRKESPWEKVEASGTAGDIPDMFDVGIGTQIAAEAMEALFYGPPIGCKAGDICEGPEDFHTDFPEDKTKSRTDLEQHSLQKPAASELGDKAKQSIRRKRSTRRYSKEVFNSSWNCNYQVLHHTIKPKPCKSKQSEAHAVSSNNLKKCVSCVSPSIPDEQTLFRKQLSRKEPVIDQTRHWDGASMKGTKDQPAKHRVMTNNVKEGRMLIYKRKRKRVVADPPKLLNGKQKCSTLHSNTSAQALDGKLSEQEKISPQEAAIARFLRLIPKGKRTRRKVPVHYGGASNMLASLTSVGTEEHNLHSVRSQKMPEDDETTFNNFNMKGKKCSAISLLSLEHNSDESLSRRNCNEQIAGIVTNSDSAVTSTRISASNLDRSKTVQTGKLDYMDSTLVINGSENYSFGILQKKSVESSGTECNTRVSCRESVNETSFNNMPYVYHRRHCNKNLPKPSILKELNGLGVPDSISDFTRKGFRTRREVAFVRVLFSQHLGDDIIKQQKKISARLGISITSCSMDATHFIADEFVRTKNMLEAIALGKPVVTHLWLDSCGQASCLLDEKNYMLRDSKKEKEIGFSMPVSLARARQYPLLKGRRVCITQNVKPNKEMITSLVRAVGGEVVGTSQKLAAKDQKIPDDLLILSCEEDLAICGPLLDKGAAVYSSELLLSGIVIQKLEYERHQLLVKFVKEKRKISEGNRHSRRLSKR</sequence>
<feature type="compositionally biased region" description="Basic and acidic residues" evidence="4">
    <location>
        <begin position="407"/>
        <end position="427"/>
    </location>
</feature>
<evidence type="ECO:0000313" key="6">
    <source>
        <dbReference type="EMBL" id="EOX94919.1"/>
    </source>
</evidence>
<dbReference type="InterPro" id="IPR036420">
    <property type="entry name" value="BRCT_dom_sf"/>
</dbReference>
<dbReference type="InParanoid" id="A0A061DQ21"/>
<dbReference type="SUPFAM" id="SSF52113">
    <property type="entry name" value="BRCT domain"/>
    <property type="match status" value="1"/>
</dbReference>
<dbReference type="EMBL" id="CM001879">
    <property type="protein sequence ID" value="EOX94919.1"/>
    <property type="molecule type" value="Genomic_DNA"/>
</dbReference>
<dbReference type="GO" id="GO:0006974">
    <property type="term" value="P:DNA damage response"/>
    <property type="evidence" value="ECO:0007669"/>
    <property type="project" value="UniProtKB-KW"/>
</dbReference>
<dbReference type="STRING" id="3641.A0A061DQ21"/>
<dbReference type="HOGENOM" id="CLU_005303_2_0_1"/>
<keyword evidence="7" id="KW-1185">Reference proteome</keyword>
<feature type="region of interest" description="Disordered" evidence="4">
    <location>
        <begin position="407"/>
        <end position="450"/>
    </location>
</feature>
<reference evidence="6 7" key="1">
    <citation type="journal article" date="2013" name="Genome Biol.">
        <title>The genome sequence of the most widely cultivated cacao type and its use to identify candidate genes regulating pod color.</title>
        <authorList>
            <person name="Motamayor J.C."/>
            <person name="Mockaitis K."/>
            <person name="Schmutz J."/>
            <person name="Haiminen N."/>
            <person name="Iii D.L."/>
            <person name="Cornejo O."/>
            <person name="Findley S.D."/>
            <person name="Zheng P."/>
            <person name="Utro F."/>
            <person name="Royaert S."/>
            <person name="Saski C."/>
            <person name="Jenkins J."/>
            <person name="Podicheti R."/>
            <person name="Zhao M."/>
            <person name="Scheffler B.E."/>
            <person name="Stack J.C."/>
            <person name="Feltus F.A."/>
            <person name="Mustiga G.M."/>
            <person name="Amores F."/>
            <person name="Phillips W."/>
            <person name="Marelli J.P."/>
            <person name="May G.D."/>
            <person name="Shapiro H."/>
            <person name="Ma J."/>
            <person name="Bustamante C.D."/>
            <person name="Schnell R.J."/>
            <person name="Main D."/>
            <person name="Gilbert D."/>
            <person name="Parida L."/>
            <person name="Kuhn D.N."/>
        </authorList>
    </citation>
    <scope>NUCLEOTIDE SEQUENCE [LARGE SCALE GENOMIC DNA]</scope>
    <source>
        <strain evidence="7">cv. Matina 1-6</strain>
    </source>
</reference>
<evidence type="ECO:0000256" key="4">
    <source>
        <dbReference type="SAM" id="MobiDB-lite"/>
    </source>
</evidence>
<accession>A0A061DQ21</accession>
<dbReference type="CDD" id="cd17744">
    <property type="entry name" value="BRCT_MDC1_rpt1"/>
    <property type="match status" value="1"/>
</dbReference>
<gene>
    <name evidence="6" type="ORF">TCM_004518</name>
</gene>
<proteinExistence type="predicted"/>
<dbReference type="Proteomes" id="UP000026915">
    <property type="component" value="Chromosome 1"/>
</dbReference>
<name>A0A061DQ21_THECC</name>
<organism evidence="6 7">
    <name type="scientific">Theobroma cacao</name>
    <name type="common">Cacao</name>
    <name type="synonym">Cocoa</name>
    <dbReference type="NCBI Taxonomy" id="3641"/>
    <lineage>
        <taxon>Eukaryota</taxon>
        <taxon>Viridiplantae</taxon>
        <taxon>Streptophyta</taxon>
        <taxon>Embryophyta</taxon>
        <taxon>Tracheophyta</taxon>
        <taxon>Spermatophyta</taxon>
        <taxon>Magnoliopsida</taxon>
        <taxon>eudicotyledons</taxon>
        <taxon>Gunneridae</taxon>
        <taxon>Pentapetalae</taxon>
        <taxon>rosids</taxon>
        <taxon>malvids</taxon>
        <taxon>Malvales</taxon>
        <taxon>Malvaceae</taxon>
        <taxon>Byttnerioideae</taxon>
        <taxon>Theobroma</taxon>
    </lineage>
</organism>
<dbReference type="AlphaFoldDB" id="A0A061DQ21"/>
<evidence type="ECO:0000256" key="2">
    <source>
        <dbReference type="ARBA" id="ARBA00022763"/>
    </source>
</evidence>
<dbReference type="Pfam" id="PF16770">
    <property type="entry name" value="RTT107_BRCT_5"/>
    <property type="match status" value="1"/>
</dbReference>
<dbReference type="CDD" id="cd18432">
    <property type="entry name" value="BRCT_PAXIP1_rpt6_like"/>
    <property type="match status" value="1"/>
</dbReference>
<dbReference type="InterPro" id="IPR051579">
    <property type="entry name" value="DDR_Transcriptional_Reg"/>
</dbReference>
<feature type="compositionally biased region" description="Basic residues" evidence="4">
    <location>
        <begin position="277"/>
        <end position="288"/>
    </location>
</feature>
<keyword evidence="2" id="KW-0227">DNA damage</keyword>
<dbReference type="Gene3D" id="3.40.50.10190">
    <property type="entry name" value="BRCT domain"/>
    <property type="match status" value="2"/>
</dbReference>
<evidence type="ECO:0000256" key="3">
    <source>
        <dbReference type="ARBA" id="ARBA00023242"/>
    </source>
</evidence>
<dbReference type="PROSITE" id="PS50172">
    <property type="entry name" value="BRCT"/>
    <property type="match status" value="1"/>
</dbReference>
<dbReference type="FunCoup" id="A0A061DQ21">
    <property type="interactions" value="18"/>
</dbReference>
<protein>
    <submittedName>
        <fullName evidence="6">BRCT domain-containing DNA repair-like protein isoform 2</fullName>
    </submittedName>
</protein>
<evidence type="ECO:0000259" key="5">
    <source>
        <dbReference type="PROSITE" id="PS50172"/>
    </source>
</evidence>
<dbReference type="PANTHER" id="PTHR23196:SF32">
    <property type="entry name" value="BRCT DOMAIN-CONTAINING DNA REPAIR PROTEIN"/>
    <property type="match status" value="1"/>
</dbReference>
<feature type="region of interest" description="Disordered" evidence="4">
    <location>
        <begin position="257"/>
        <end position="303"/>
    </location>
</feature>
<keyword evidence="3" id="KW-0539">Nucleus</keyword>